<organism evidence="6 7">
    <name type="scientific">Butyricicoccus intestinisimiae</name>
    <dbReference type="NCBI Taxonomy" id="2841509"/>
    <lineage>
        <taxon>Bacteria</taxon>
        <taxon>Bacillati</taxon>
        <taxon>Bacillota</taxon>
        <taxon>Clostridia</taxon>
        <taxon>Eubacteriales</taxon>
        <taxon>Butyricicoccaceae</taxon>
        <taxon>Butyricicoccus</taxon>
    </lineage>
</organism>
<dbReference type="Pfam" id="PF12802">
    <property type="entry name" value="MarR_2"/>
    <property type="match status" value="1"/>
</dbReference>
<sequence>MNDCGLHADDLGYLIKQISDKMRANADAVFRKHGLTYSQVHVLSFVQACGGSATQKEIEIYLDVSHPTIVGLVSRLEKSGFVTSHVDENNRRNKIVCVTKKAQQTRESLEIERQKTERRLEQALGQQEREQLMHLLSRLSQIL</sequence>
<evidence type="ECO:0000256" key="4">
    <source>
        <dbReference type="SAM" id="Coils"/>
    </source>
</evidence>
<gene>
    <name evidence="6" type="ORF">KQI75_02520</name>
</gene>
<keyword evidence="4" id="KW-0175">Coiled coil</keyword>
<proteinExistence type="predicted"/>
<dbReference type="RefSeq" id="WP_216469105.1">
    <property type="nucleotide sequence ID" value="NZ_JAHLQI010000001.1"/>
</dbReference>
<evidence type="ECO:0000313" key="7">
    <source>
        <dbReference type="Proteomes" id="UP000783588"/>
    </source>
</evidence>
<keyword evidence="3" id="KW-0804">Transcription</keyword>
<reference evidence="6 7" key="1">
    <citation type="submission" date="2021-06" db="EMBL/GenBank/DDBJ databases">
        <authorList>
            <person name="Sun Q."/>
            <person name="Li D."/>
        </authorList>
    </citation>
    <scope>NUCLEOTIDE SEQUENCE [LARGE SCALE GENOMIC DNA]</scope>
    <source>
        <strain evidence="6 7">MSJd-7</strain>
    </source>
</reference>
<evidence type="ECO:0000259" key="5">
    <source>
        <dbReference type="PROSITE" id="PS50995"/>
    </source>
</evidence>
<dbReference type="PROSITE" id="PS50995">
    <property type="entry name" value="HTH_MARR_2"/>
    <property type="match status" value="1"/>
</dbReference>
<feature type="domain" description="HTH marR-type" evidence="5">
    <location>
        <begin position="8"/>
        <end position="141"/>
    </location>
</feature>
<feature type="coiled-coil region" evidence="4">
    <location>
        <begin position="99"/>
        <end position="126"/>
    </location>
</feature>
<dbReference type="InterPro" id="IPR000835">
    <property type="entry name" value="HTH_MarR-typ"/>
</dbReference>
<dbReference type="PANTHER" id="PTHR33164:SF43">
    <property type="entry name" value="HTH-TYPE TRANSCRIPTIONAL REPRESSOR YETL"/>
    <property type="match status" value="1"/>
</dbReference>
<dbReference type="Proteomes" id="UP000783588">
    <property type="component" value="Unassembled WGS sequence"/>
</dbReference>
<protein>
    <submittedName>
        <fullName evidence="6">MarR family transcriptional regulator</fullName>
    </submittedName>
</protein>
<evidence type="ECO:0000256" key="2">
    <source>
        <dbReference type="ARBA" id="ARBA00023125"/>
    </source>
</evidence>
<evidence type="ECO:0000256" key="1">
    <source>
        <dbReference type="ARBA" id="ARBA00023015"/>
    </source>
</evidence>
<evidence type="ECO:0000256" key="3">
    <source>
        <dbReference type="ARBA" id="ARBA00023163"/>
    </source>
</evidence>
<dbReference type="InterPro" id="IPR023187">
    <property type="entry name" value="Tscrpt_reg_MarR-type_CS"/>
</dbReference>
<dbReference type="InterPro" id="IPR039422">
    <property type="entry name" value="MarR/SlyA-like"/>
</dbReference>
<keyword evidence="1" id="KW-0805">Transcription regulation</keyword>
<keyword evidence="7" id="KW-1185">Reference proteome</keyword>
<accession>A0ABS6EP92</accession>
<dbReference type="PROSITE" id="PS01117">
    <property type="entry name" value="HTH_MARR_1"/>
    <property type="match status" value="1"/>
</dbReference>
<name>A0ABS6EP92_9FIRM</name>
<dbReference type="PANTHER" id="PTHR33164">
    <property type="entry name" value="TRANSCRIPTIONAL REGULATOR, MARR FAMILY"/>
    <property type="match status" value="1"/>
</dbReference>
<evidence type="ECO:0000313" key="6">
    <source>
        <dbReference type="EMBL" id="MBU5489512.1"/>
    </source>
</evidence>
<dbReference type="SMART" id="SM00347">
    <property type="entry name" value="HTH_MARR"/>
    <property type="match status" value="1"/>
</dbReference>
<keyword evidence="2" id="KW-0238">DNA-binding</keyword>
<comment type="caution">
    <text evidence="6">The sequence shown here is derived from an EMBL/GenBank/DDBJ whole genome shotgun (WGS) entry which is preliminary data.</text>
</comment>
<dbReference type="EMBL" id="JAHLQI010000001">
    <property type="protein sequence ID" value="MBU5489512.1"/>
    <property type="molecule type" value="Genomic_DNA"/>
</dbReference>